<dbReference type="EC" id="6.3.4.2" evidence="12"/>
<dbReference type="FunFam" id="3.40.50.300:FF:000009">
    <property type="entry name" value="CTP synthase"/>
    <property type="match status" value="1"/>
</dbReference>
<keyword evidence="3 12" id="KW-0436">Ligase</keyword>
<dbReference type="GO" id="GO:0005829">
    <property type="term" value="C:cytosol"/>
    <property type="evidence" value="ECO:0007669"/>
    <property type="project" value="TreeGrafter"/>
</dbReference>
<comment type="similarity">
    <text evidence="2 12">Belongs to the CTP synthase family.</text>
</comment>
<feature type="binding site" evidence="12">
    <location>
        <begin position="389"/>
        <end position="392"/>
    </location>
    <ligand>
        <name>L-glutamine</name>
        <dbReference type="ChEBI" id="CHEBI:58359"/>
    </ligand>
</feature>
<dbReference type="GO" id="GO:0044210">
    <property type="term" value="P:'de novo' CTP biosynthetic process"/>
    <property type="evidence" value="ECO:0007669"/>
    <property type="project" value="UniProtKB-UniRule"/>
</dbReference>
<feature type="domain" description="Glutamine amidotransferase" evidence="13">
    <location>
        <begin position="306"/>
        <end position="541"/>
    </location>
</feature>
<feature type="active site" evidence="12">
    <location>
        <position position="522"/>
    </location>
</feature>
<dbReference type="GO" id="GO:0046872">
    <property type="term" value="F:metal ion binding"/>
    <property type="evidence" value="ECO:0007669"/>
    <property type="project" value="UniProtKB-KW"/>
</dbReference>
<comment type="catalytic activity">
    <reaction evidence="12">
        <text>UTP + NH4(+) + ATP = CTP + ADP + phosphate + 2 H(+)</text>
        <dbReference type="Rhea" id="RHEA:16597"/>
        <dbReference type="ChEBI" id="CHEBI:15378"/>
        <dbReference type="ChEBI" id="CHEBI:28938"/>
        <dbReference type="ChEBI" id="CHEBI:30616"/>
        <dbReference type="ChEBI" id="CHEBI:37563"/>
        <dbReference type="ChEBI" id="CHEBI:43474"/>
        <dbReference type="ChEBI" id="CHEBI:46398"/>
        <dbReference type="ChEBI" id="CHEBI:456216"/>
    </reaction>
</comment>
<dbReference type="UniPathway" id="UPA00159">
    <property type="reaction ID" value="UER00277"/>
</dbReference>
<evidence type="ECO:0000256" key="8">
    <source>
        <dbReference type="ARBA" id="ARBA00022962"/>
    </source>
</evidence>
<evidence type="ECO:0000259" key="13">
    <source>
        <dbReference type="Pfam" id="PF00117"/>
    </source>
</evidence>
<comment type="caution">
    <text evidence="12">Lacks conserved residue(s) required for the propagation of feature annotation.</text>
</comment>
<comment type="pathway">
    <text evidence="1 12">Pyrimidine metabolism; CTP biosynthesis via de novo pathway; CTP from UDP: step 2/2.</text>
</comment>
<dbReference type="CDD" id="cd03113">
    <property type="entry name" value="CTPS_N"/>
    <property type="match status" value="1"/>
</dbReference>
<dbReference type="CDD" id="cd01746">
    <property type="entry name" value="GATase1_CTP_Synthase"/>
    <property type="match status" value="1"/>
</dbReference>
<accession>A0A290MU71</accession>
<evidence type="ECO:0000256" key="12">
    <source>
        <dbReference type="HAMAP-Rule" id="MF_01227"/>
    </source>
</evidence>
<feature type="binding site" evidence="12">
    <location>
        <begin position="152"/>
        <end position="154"/>
    </location>
    <ligand>
        <name>CTP</name>
        <dbReference type="ChEBI" id="CHEBI:37563"/>
        <note>allosteric inhibitor</note>
    </ligand>
</feature>
<dbReference type="GO" id="GO:0042802">
    <property type="term" value="F:identical protein binding"/>
    <property type="evidence" value="ECO:0007669"/>
    <property type="project" value="TreeGrafter"/>
</dbReference>
<keyword evidence="9 12" id="KW-0665">Pyrimidine biosynthesis</keyword>
<comment type="miscellaneous">
    <text evidence="12">CTPSs have evolved a hybrid strategy for distinguishing between UTP and CTP. The overlapping regions of the product feedback inhibitory and substrate sites recognize a common feature in both compounds, the triphosphate moiety. To differentiate isosteric substrate and product pyrimidine rings, an additional pocket far from the expected kinase/ligase catalytic site, specifically recognizes the cytosine and ribose portions of the product inhibitor.</text>
</comment>
<sequence>MTRYIFITGGVVSSLGKGLASAALGALLQARGYKVRLRKLDPYLNVDPGTMSPYQHGEVFVTDDGAETDLDLGHYERFTGVSATKADNITTGQIYKTIIEKERRGDYLGATVQVIPHVTNEIKDFVLSPAMDETGEKAVDFVLVEIGGTVGDIEGLPFFEAIRQLRQDLPRGQSCYVHLTLLPFIKTAGEMKTKPTQHSVKELRSIGIQPDILLCRCEQEIPPEEKRKIAQFCNVRPSAVIQAMDSSSIYAVPIDYHEQGLDAEVLDVFGMRDAPAPDLTRWKTIDDTVQHPDGEVTIAVVGKYTVLKDAYKSLIEALHHGGLANKVKVNLDWVESETFEGDEGAAAARLENAHAIMVPGGFGERGAEGKIRAAQFARERKVPYFGICFGMQMAVIETLRNVAGIKDASSSEFGPTERPVVGIMTEWIKGNETVQRRANDDLGGTMRLGAYDAVLTTGSKIAEIYGATEISERHRHRYEVNIGYVHLMEDAGLKLTGRSPNGVLPEIVERDDHPWFIGVQYHPELKSRPFAPHPLFASFIAAAKEHGRLV</sequence>
<proteinExistence type="inferred from homology"/>
<evidence type="ECO:0000256" key="3">
    <source>
        <dbReference type="ARBA" id="ARBA00022598"/>
    </source>
</evidence>
<dbReference type="InterPro" id="IPR004468">
    <property type="entry name" value="CTP_synthase"/>
</dbReference>
<name>A0A290MU71_CAUVI</name>
<keyword evidence="7 12" id="KW-0460">Magnesium</keyword>
<dbReference type="RefSeq" id="WP_096051344.1">
    <property type="nucleotide sequence ID" value="NZ_CP023315.3"/>
</dbReference>
<feature type="binding site" evidence="12">
    <location>
        <position position="477"/>
    </location>
    <ligand>
        <name>L-glutamine</name>
        <dbReference type="ChEBI" id="CHEBI:58359"/>
    </ligand>
</feature>
<dbReference type="InterPro" id="IPR017456">
    <property type="entry name" value="CTP_synthase_N"/>
</dbReference>
<comment type="activity regulation">
    <text evidence="12">Allosterically activated by GTP, when glutamine is the substrate; GTP has no effect on the reaction when ammonia is the substrate. The allosteric effector GTP functions by stabilizing the protein conformation that binds the tetrahedral intermediate(s) formed during glutamine hydrolysis. Inhibited by the product CTP, via allosteric rather than competitive inhibition.</text>
</comment>
<gene>
    <name evidence="12" type="primary">pyrG</name>
    <name evidence="15" type="ORF">CA606_05795</name>
</gene>
<dbReference type="InterPro" id="IPR033828">
    <property type="entry name" value="GATase1_CTP_Synthase"/>
</dbReference>
<feature type="active site" evidence="12">
    <location>
        <position position="524"/>
    </location>
</feature>
<organism evidence="15 16">
    <name type="scientific">Caulobacter vibrioides</name>
    <name type="common">Caulobacter crescentus</name>
    <dbReference type="NCBI Taxonomy" id="155892"/>
    <lineage>
        <taxon>Bacteria</taxon>
        <taxon>Pseudomonadati</taxon>
        <taxon>Pseudomonadota</taxon>
        <taxon>Alphaproteobacteria</taxon>
        <taxon>Caulobacterales</taxon>
        <taxon>Caulobacteraceae</taxon>
        <taxon>Caulobacter</taxon>
    </lineage>
</organism>
<evidence type="ECO:0000256" key="2">
    <source>
        <dbReference type="ARBA" id="ARBA00007533"/>
    </source>
</evidence>
<feature type="binding site" evidence="12">
    <location>
        <position position="228"/>
    </location>
    <ligand>
        <name>UTP</name>
        <dbReference type="ChEBI" id="CHEBI:46398"/>
    </ligand>
</feature>
<dbReference type="Pfam" id="PF06418">
    <property type="entry name" value="CTP_synth_N"/>
    <property type="match status" value="1"/>
</dbReference>
<comment type="subunit">
    <text evidence="12">Homotetramer.</text>
</comment>
<feature type="region of interest" description="Amidoligase domain" evidence="12">
    <location>
        <begin position="1"/>
        <end position="271"/>
    </location>
</feature>
<dbReference type="Proteomes" id="UP000217311">
    <property type="component" value="Chromosome"/>
</dbReference>
<evidence type="ECO:0000256" key="10">
    <source>
        <dbReference type="ARBA" id="ARBA00047781"/>
    </source>
</evidence>
<dbReference type="InterPro" id="IPR017926">
    <property type="entry name" value="GATASE"/>
</dbReference>
<keyword evidence="4 12" id="KW-0479">Metal-binding</keyword>
<feature type="binding site" evidence="12">
    <location>
        <begin position="192"/>
        <end position="197"/>
    </location>
    <ligand>
        <name>UTP</name>
        <dbReference type="ChEBI" id="CHEBI:46398"/>
    </ligand>
</feature>
<evidence type="ECO:0000256" key="4">
    <source>
        <dbReference type="ARBA" id="ARBA00022723"/>
    </source>
</evidence>
<dbReference type="NCBIfam" id="NF003792">
    <property type="entry name" value="PRK05380.1"/>
    <property type="match status" value="1"/>
</dbReference>
<dbReference type="PANTHER" id="PTHR11550">
    <property type="entry name" value="CTP SYNTHASE"/>
    <property type="match status" value="1"/>
</dbReference>
<keyword evidence="6 12" id="KW-0067">ATP-binding</keyword>
<evidence type="ECO:0000313" key="15">
    <source>
        <dbReference type="EMBL" id="ATC31907.1"/>
    </source>
</evidence>
<comment type="catalytic activity">
    <reaction evidence="12">
        <text>L-glutamine + H2O = L-glutamate + NH4(+)</text>
        <dbReference type="Rhea" id="RHEA:15889"/>
        <dbReference type="ChEBI" id="CHEBI:15377"/>
        <dbReference type="ChEBI" id="CHEBI:28938"/>
        <dbReference type="ChEBI" id="CHEBI:29985"/>
        <dbReference type="ChEBI" id="CHEBI:58359"/>
    </reaction>
</comment>
<dbReference type="EMBL" id="CP023315">
    <property type="protein sequence ID" value="ATC31907.1"/>
    <property type="molecule type" value="Genomic_DNA"/>
</dbReference>
<evidence type="ECO:0000256" key="7">
    <source>
        <dbReference type="ARBA" id="ARBA00022842"/>
    </source>
</evidence>
<feature type="binding site" evidence="12">
    <location>
        <begin position="192"/>
        <end position="197"/>
    </location>
    <ligand>
        <name>CTP</name>
        <dbReference type="ChEBI" id="CHEBI:37563"/>
        <note>allosteric inhibitor</note>
    </ligand>
</feature>
<dbReference type="GO" id="GO:0003883">
    <property type="term" value="F:CTP synthase activity"/>
    <property type="evidence" value="ECO:0007669"/>
    <property type="project" value="UniProtKB-UniRule"/>
</dbReference>
<evidence type="ECO:0000256" key="5">
    <source>
        <dbReference type="ARBA" id="ARBA00022741"/>
    </source>
</evidence>
<dbReference type="HAMAP" id="MF_01227">
    <property type="entry name" value="PyrG"/>
    <property type="match status" value="1"/>
</dbReference>
<feature type="binding site" evidence="12">
    <location>
        <position position="71"/>
    </location>
    <ligand>
        <name>Mg(2+)</name>
        <dbReference type="ChEBI" id="CHEBI:18420"/>
    </ligand>
</feature>
<dbReference type="AlphaFoldDB" id="A0A290MU71"/>
<comment type="function">
    <text evidence="11 12">Catalyzes the ATP-dependent amination of UTP to CTP with either L-glutamine or ammonia as the source of nitrogen. Regulates intracellular CTP levels through interactions with the four ribonucleotide triphosphates.</text>
</comment>
<dbReference type="Pfam" id="PF00117">
    <property type="entry name" value="GATase"/>
    <property type="match status" value="1"/>
</dbReference>
<keyword evidence="8 12" id="KW-0315">Glutamine amidotransferase</keyword>
<dbReference type="NCBIfam" id="TIGR00337">
    <property type="entry name" value="PyrG"/>
    <property type="match status" value="1"/>
</dbReference>
<dbReference type="GO" id="GO:0004359">
    <property type="term" value="F:glutaminase activity"/>
    <property type="evidence" value="ECO:0007669"/>
    <property type="project" value="RHEA"/>
</dbReference>
<evidence type="ECO:0000259" key="14">
    <source>
        <dbReference type="Pfam" id="PF06418"/>
    </source>
</evidence>
<feature type="binding site" evidence="12">
    <location>
        <position position="145"/>
    </location>
    <ligand>
        <name>Mg(2+)</name>
        <dbReference type="ChEBI" id="CHEBI:18420"/>
    </ligand>
</feature>
<dbReference type="SUPFAM" id="SSF52317">
    <property type="entry name" value="Class I glutamine amidotransferase-like"/>
    <property type="match status" value="1"/>
</dbReference>
<dbReference type="GO" id="GO:0097268">
    <property type="term" value="C:cytoophidium"/>
    <property type="evidence" value="ECO:0007669"/>
    <property type="project" value="UniProtKB-ARBA"/>
</dbReference>
<keyword evidence="5 12" id="KW-0547">Nucleotide-binding</keyword>
<feature type="binding site" evidence="12">
    <location>
        <position position="361"/>
    </location>
    <ligand>
        <name>L-glutamine</name>
        <dbReference type="ChEBI" id="CHEBI:58359"/>
    </ligand>
</feature>
<reference evidence="16" key="1">
    <citation type="submission" date="2017-09" db="EMBL/GenBank/DDBJ databases">
        <title>Genome evolution observed in wild isolates of Caulobacter crescentus.</title>
        <authorList>
            <person name="Ely B."/>
            <person name="Wilson K."/>
            <person name="Scott D."/>
        </authorList>
    </citation>
    <scope>NUCLEOTIDE SEQUENCE [LARGE SCALE GENOMIC DNA]</scope>
    <source>
        <strain evidence="16">CB13b1a</strain>
    </source>
</reference>
<feature type="binding site" evidence="12">
    <location>
        <position position="71"/>
    </location>
    <ligand>
        <name>ATP</name>
        <dbReference type="ChEBI" id="CHEBI:30616"/>
    </ligand>
</feature>
<feature type="binding site" evidence="12">
    <location>
        <position position="412"/>
    </location>
    <ligand>
        <name>L-glutamine</name>
        <dbReference type="ChEBI" id="CHEBI:58359"/>
    </ligand>
</feature>
<feature type="binding site" evidence="12">
    <location>
        <position position="13"/>
    </location>
    <ligand>
        <name>CTP</name>
        <dbReference type="ChEBI" id="CHEBI:37563"/>
        <note>allosteric inhibitor</note>
    </ligand>
</feature>
<evidence type="ECO:0000256" key="9">
    <source>
        <dbReference type="ARBA" id="ARBA00022975"/>
    </source>
</evidence>
<dbReference type="Gene3D" id="3.40.50.880">
    <property type="match status" value="1"/>
</dbReference>
<dbReference type="PROSITE" id="PS51273">
    <property type="entry name" value="GATASE_TYPE_1"/>
    <property type="match status" value="1"/>
</dbReference>
<feature type="active site" description="Nucleophile; for glutamine hydrolysis" evidence="12">
    <location>
        <position position="388"/>
    </location>
</feature>
<evidence type="ECO:0000256" key="1">
    <source>
        <dbReference type="ARBA" id="ARBA00005171"/>
    </source>
</evidence>
<comment type="catalytic activity">
    <reaction evidence="10 12">
        <text>UTP + L-glutamine + ATP + H2O = CTP + L-glutamate + ADP + phosphate + 2 H(+)</text>
        <dbReference type="Rhea" id="RHEA:26426"/>
        <dbReference type="ChEBI" id="CHEBI:15377"/>
        <dbReference type="ChEBI" id="CHEBI:15378"/>
        <dbReference type="ChEBI" id="CHEBI:29985"/>
        <dbReference type="ChEBI" id="CHEBI:30616"/>
        <dbReference type="ChEBI" id="CHEBI:37563"/>
        <dbReference type="ChEBI" id="CHEBI:43474"/>
        <dbReference type="ChEBI" id="CHEBI:46398"/>
        <dbReference type="ChEBI" id="CHEBI:58359"/>
        <dbReference type="ChEBI" id="CHEBI:456216"/>
        <dbReference type="EC" id="6.3.4.2"/>
    </reaction>
</comment>
<dbReference type="FunFam" id="3.40.50.880:FF:000002">
    <property type="entry name" value="CTP synthase"/>
    <property type="match status" value="1"/>
</dbReference>
<feature type="domain" description="CTP synthase N-terminal" evidence="14">
    <location>
        <begin position="3"/>
        <end position="270"/>
    </location>
</feature>
<dbReference type="SUPFAM" id="SSF52540">
    <property type="entry name" value="P-loop containing nucleoside triphosphate hydrolases"/>
    <property type="match status" value="1"/>
</dbReference>
<feature type="binding site" evidence="12">
    <location>
        <begin position="14"/>
        <end position="19"/>
    </location>
    <ligand>
        <name>ATP</name>
        <dbReference type="ChEBI" id="CHEBI:30616"/>
    </ligand>
</feature>
<dbReference type="InterPro" id="IPR027417">
    <property type="entry name" value="P-loop_NTPase"/>
</dbReference>
<dbReference type="PANTHER" id="PTHR11550:SF0">
    <property type="entry name" value="CTP SYNTHASE-RELATED"/>
    <property type="match status" value="1"/>
</dbReference>
<evidence type="ECO:0000256" key="6">
    <source>
        <dbReference type="ARBA" id="ARBA00022840"/>
    </source>
</evidence>
<evidence type="ECO:0000256" key="11">
    <source>
        <dbReference type="ARBA" id="ARBA00059148"/>
    </source>
</evidence>
<dbReference type="InterPro" id="IPR029062">
    <property type="entry name" value="Class_I_gatase-like"/>
</dbReference>
<dbReference type="Gene3D" id="3.40.50.300">
    <property type="entry name" value="P-loop containing nucleotide triphosphate hydrolases"/>
    <property type="match status" value="1"/>
</dbReference>
<evidence type="ECO:0000313" key="16">
    <source>
        <dbReference type="Proteomes" id="UP000217311"/>
    </source>
</evidence>
<feature type="binding site" evidence="12">
    <location>
        <position position="13"/>
    </location>
    <ligand>
        <name>UTP</name>
        <dbReference type="ChEBI" id="CHEBI:46398"/>
    </ligand>
</feature>
<feature type="binding site" evidence="12">
    <location>
        <position position="228"/>
    </location>
    <ligand>
        <name>CTP</name>
        <dbReference type="ChEBI" id="CHEBI:37563"/>
        <note>allosteric inhibitor</note>
    </ligand>
</feature>
<dbReference type="GO" id="GO:0019856">
    <property type="term" value="P:pyrimidine nucleobase biosynthetic process"/>
    <property type="evidence" value="ECO:0007669"/>
    <property type="project" value="TreeGrafter"/>
</dbReference>
<feature type="binding site" evidence="12">
    <location>
        <position position="54"/>
    </location>
    <ligand>
        <name>L-glutamine</name>
        <dbReference type="ChEBI" id="CHEBI:58359"/>
    </ligand>
</feature>
<dbReference type="GO" id="GO:0005524">
    <property type="term" value="F:ATP binding"/>
    <property type="evidence" value="ECO:0007669"/>
    <property type="project" value="UniProtKB-KW"/>
</dbReference>
<protein>
    <recommendedName>
        <fullName evidence="12">CTP synthase</fullName>
        <ecNumber evidence="12">6.3.4.2</ecNumber>
    </recommendedName>
    <alternativeName>
        <fullName evidence="12">Cytidine 5'-triphosphate synthase</fullName>
    </alternativeName>
    <alternativeName>
        <fullName evidence="12">Cytidine triphosphate synthetase</fullName>
        <shortName evidence="12">CTP synthetase</shortName>
        <shortName evidence="12">CTPS</shortName>
    </alternativeName>
    <alternativeName>
        <fullName evidence="12">UTP--ammonia ligase</fullName>
    </alternativeName>
</protein>